<feature type="compositionally biased region" description="Basic residues" evidence="1">
    <location>
        <begin position="1"/>
        <end position="13"/>
    </location>
</feature>
<proteinExistence type="predicted"/>
<name>A0A2P2NB91_RHIMU</name>
<dbReference type="EMBL" id="GGEC01059261">
    <property type="protein sequence ID" value="MBX39745.1"/>
    <property type="molecule type" value="Transcribed_RNA"/>
</dbReference>
<reference evidence="2" key="1">
    <citation type="submission" date="2018-02" db="EMBL/GenBank/DDBJ databases">
        <title>Rhizophora mucronata_Transcriptome.</title>
        <authorList>
            <person name="Meera S.P."/>
            <person name="Sreeshan A."/>
            <person name="Augustine A."/>
        </authorList>
    </citation>
    <scope>NUCLEOTIDE SEQUENCE</scope>
    <source>
        <tissue evidence="2">Leaf</tissue>
    </source>
</reference>
<feature type="region of interest" description="Disordered" evidence="1">
    <location>
        <begin position="1"/>
        <end position="25"/>
    </location>
</feature>
<dbReference type="AlphaFoldDB" id="A0A2P2NB91"/>
<evidence type="ECO:0000256" key="1">
    <source>
        <dbReference type="SAM" id="MobiDB-lite"/>
    </source>
</evidence>
<organism evidence="2">
    <name type="scientific">Rhizophora mucronata</name>
    <name type="common">Asiatic mangrove</name>
    <dbReference type="NCBI Taxonomy" id="61149"/>
    <lineage>
        <taxon>Eukaryota</taxon>
        <taxon>Viridiplantae</taxon>
        <taxon>Streptophyta</taxon>
        <taxon>Embryophyta</taxon>
        <taxon>Tracheophyta</taxon>
        <taxon>Spermatophyta</taxon>
        <taxon>Magnoliopsida</taxon>
        <taxon>eudicotyledons</taxon>
        <taxon>Gunneridae</taxon>
        <taxon>Pentapetalae</taxon>
        <taxon>rosids</taxon>
        <taxon>fabids</taxon>
        <taxon>Malpighiales</taxon>
        <taxon>Rhizophoraceae</taxon>
        <taxon>Rhizophora</taxon>
    </lineage>
</organism>
<protein>
    <submittedName>
        <fullName evidence="2">Uncharacterized protein</fullName>
    </submittedName>
</protein>
<sequence>MKRGKNIRRKRQREKGSSHHSPYYM</sequence>
<accession>A0A2P2NB91</accession>
<evidence type="ECO:0000313" key="2">
    <source>
        <dbReference type="EMBL" id="MBX39745.1"/>
    </source>
</evidence>